<dbReference type="Pfam" id="PF00413">
    <property type="entry name" value="Peptidase_M10"/>
    <property type="match status" value="1"/>
</dbReference>
<dbReference type="GO" id="GO:0004222">
    <property type="term" value="F:metalloendopeptidase activity"/>
    <property type="evidence" value="ECO:0007669"/>
    <property type="project" value="InterPro"/>
</dbReference>
<organism evidence="7 8">
    <name type="scientific">Companilactobacillus alimentarius DSM 20249</name>
    <dbReference type="NCBI Taxonomy" id="1423720"/>
    <lineage>
        <taxon>Bacteria</taxon>
        <taxon>Bacillati</taxon>
        <taxon>Bacillota</taxon>
        <taxon>Bacilli</taxon>
        <taxon>Lactobacillales</taxon>
        <taxon>Lactobacillaceae</taxon>
        <taxon>Companilactobacillus</taxon>
    </lineage>
</organism>
<sequence length="210" mass="22938">MAYGEQIRNSIIKNAQSFSSKANVGKIEVKNDKTYQQTDKTKSKTKSTDSTTPVESNVQQVALSNTYYYHFQKGVPQSVKNVFYSAIKTYNDTGIVKLVAGKASQMQNEITLGTYNQDTTSVQGNTINMELGKGGPEIFQSTLGDWNHGTARLNVHYSEGISVSVATHELGHALGLGHSSDIQSVMYPTDQGVTQLTESDIATLKAIYNN</sequence>
<dbReference type="SUPFAM" id="SSF55486">
    <property type="entry name" value="Metalloproteases ('zincins'), catalytic domain"/>
    <property type="match status" value="1"/>
</dbReference>
<dbReference type="PANTHER" id="PTHR10201">
    <property type="entry name" value="MATRIX METALLOPROTEINASE"/>
    <property type="match status" value="1"/>
</dbReference>
<accession>A0A2K9HRX4</accession>
<protein>
    <recommendedName>
        <fullName evidence="6">Peptidase metallopeptidase domain-containing protein</fullName>
    </recommendedName>
</protein>
<dbReference type="GO" id="GO:0006508">
    <property type="term" value="P:proteolysis"/>
    <property type="evidence" value="ECO:0007669"/>
    <property type="project" value="UniProtKB-KW"/>
</dbReference>
<feature type="region of interest" description="Disordered" evidence="5">
    <location>
        <begin position="35"/>
        <end position="54"/>
    </location>
</feature>
<keyword evidence="3" id="KW-0378">Hydrolase</keyword>
<evidence type="ECO:0000256" key="5">
    <source>
        <dbReference type="SAM" id="MobiDB-lite"/>
    </source>
</evidence>
<dbReference type="InterPro" id="IPR001818">
    <property type="entry name" value="Pept_M10_metallopeptidase"/>
</dbReference>
<name>A0A2K9HRX4_9LACO</name>
<keyword evidence="1" id="KW-0645">Protease</keyword>
<dbReference type="Gene3D" id="3.40.390.10">
    <property type="entry name" value="Collagenase (Catalytic Domain)"/>
    <property type="match status" value="1"/>
</dbReference>
<gene>
    <name evidence="7" type="ORF">LA20249_04270</name>
</gene>
<dbReference type="InterPro" id="IPR006026">
    <property type="entry name" value="Peptidase_Metallo"/>
</dbReference>
<evidence type="ECO:0000256" key="2">
    <source>
        <dbReference type="ARBA" id="ARBA00022723"/>
    </source>
</evidence>
<keyword evidence="8" id="KW-1185">Reference proteome</keyword>
<dbReference type="KEGG" id="lali:LA20249_04270"/>
<dbReference type="SMART" id="SM00235">
    <property type="entry name" value="ZnMc"/>
    <property type="match status" value="1"/>
</dbReference>
<dbReference type="STRING" id="1423720.FC67_GL002054"/>
<evidence type="ECO:0000259" key="6">
    <source>
        <dbReference type="SMART" id="SM00235"/>
    </source>
</evidence>
<dbReference type="EMBL" id="CP018867">
    <property type="protein sequence ID" value="AUI72782.1"/>
    <property type="molecule type" value="Genomic_DNA"/>
</dbReference>
<dbReference type="AlphaFoldDB" id="A0A2K9HRX4"/>
<dbReference type="GO" id="GO:0008270">
    <property type="term" value="F:zinc ion binding"/>
    <property type="evidence" value="ECO:0007669"/>
    <property type="project" value="InterPro"/>
</dbReference>
<reference evidence="7 8" key="1">
    <citation type="submission" date="2016-12" db="EMBL/GenBank/DDBJ databases">
        <title>The whole genome sequencing and assembly of Lactobacillus alimentarius DSM 20249T strain.</title>
        <authorList>
            <person name="Lee Y.-J."/>
            <person name="Yi H."/>
            <person name="Bahn Y.-S."/>
            <person name="Kim J.F."/>
            <person name="Lee D.-W."/>
        </authorList>
    </citation>
    <scope>NUCLEOTIDE SEQUENCE [LARGE SCALE GENOMIC DNA]</scope>
    <source>
        <strain evidence="7 8">DSM 20249</strain>
    </source>
</reference>
<evidence type="ECO:0000256" key="4">
    <source>
        <dbReference type="ARBA" id="ARBA00022833"/>
    </source>
</evidence>
<dbReference type="InterPro" id="IPR024079">
    <property type="entry name" value="MetalloPept_cat_dom_sf"/>
</dbReference>
<dbReference type="Proteomes" id="UP000234653">
    <property type="component" value="Chromosome"/>
</dbReference>
<evidence type="ECO:0000313" key="7">
    <source>
        <dbReference type="EMBL" id="AUI72782.1"/>
    </source>
</evidence>
<feature type="domain" description="Peptidase metallopeptidase" evidence="6">
    <location>
        <begin position="72"/>
        <end position="210"/>
    </location>
</feature>
<evidence type="ECO:0000256" key="3">
    <source>
        <dbReference type="ARBA" id="ARBA00022801"/>
    </source>
</evidence>
<dbReference type="GO" id="GO:0031012">
    <property type="term" value="C:extracellular matrix"/>
    <property type="evidence" value="ECO:0007669"/>
    <property type="project" value="InterPro"/>
</dbReference>
<keyword evidence="2" id="KW-0479">Metal-binding</keyword>
<evidence type="ECO:0000256" key="1">
    <source>
        <dbReference type="ARBA" id="ARBA00022670"/>
    </source>
</evidence>
<proteinExistence type="predicted"/>
<evidence type="ECO:0000313" key="8">
    <source>
        <dbReference type="Proteomes" id="UP000234653"/>
    </source>
</evidence>
<keyword evidence="4" id="KW-0862">Zinc</keyword>